<comment type="caution">
    <text evidence="8">The sequence shown here is derived from an EMBL/GenBank/DDBJ whole genome shotgun (WGS) entry which is preliminary data.</text>
</comment>
<dbReference type="InterPro" id="IPR013083">
    <property type="entry name" value="Znf_RING/FYVE/PHD"/>
</dbReference>
<dbReference type="SUPFAM" id="SSF57850">
    <property type="entry name" value="RING/U-box"/>
    <property type="match status" value="1"/>
</dbReference>
<evidence type="ECO:0000259" key="7">
    <source>
        <dbReference type="PROSITE" id="PS50089"/>
    </source>
</evidence>
<name>A0A553MW67_9TELE</name>
<feature type="coiled-coil region" evidence="5">
    <location>
        <begin position="173"/>
        <end position="246"/>
    </location>
</feature>
<keyword evidence="2 4" id="KW-0863">Zinc-finger</keyword>
<keyword evidence="9" id="KW-1185">Reference proteome</keyword>
<dbReference type="InterPro" id="IPR056870">
    <property type="entry name" value="TTC3/DZIP3/RBM44-like_helical"/>
</dbReference>
<evidence type="ECO:0000313" key="8">
    <source>
        <dbReference type="EMBL" id="TRY57387.1"/>
    </source>
</evidence>
<dbReference type="Proteomes" id="UP000316079">
    <property type="component" value="Unassembled WGS sequence"/>
</dbReference>
<dbReference type="PANTHER" id="PTHR15727:SF3">
    <property type="entry name" value="RING FINGER PROTEIN 214"/>
    <property type="match status" value="1"/>
</dbReference>
<dbReference type="PROSITE" id="PS50089">
    <property type="entry name" value="ZF_RING_2"/>
    <property type="match status" value="1"/>
</dbReference>
<keyword evidence="1" id="KW-0479">Metal-binding</keyword>
<proteinExistence type="predicted"/>
<reference evidence="8 9" key="1">
    <citation type="journal article" date="2019" name="Sci. Data">
        <title>Hybrid genome assembly and annotation of Danionella translucida.</title>
        <authorList>
            <person name="Kadobianskyi M."/>
            <person name="Schulze L."/>
            <person name="Schuelke M."/>
            <person name="Judkewitz B."/>
        </authorList>
    </citation>
    <scope>NUCLEOTIDE SEQUENCE [LARGE SCALE GENOMIC DNA]</scope>
    <source>
        <strain evidence="8 9">Bolton</strain>
    </source>
</reference>
<dbReference type="Pfam" id="PF13639">
    <property type="entry name" value="zf-RING_2"/>
    <property type="match status" value="1"/>
</dbReference>
<sequence length="562" mass="62883">MLRLAKATVLGITEKLDCLLHRDAVSAGFVSDHSTWSSSSASLFSARPWTSANSHPSSHLNLREGHGSIDITLVHPDHSHTLIKMDEWTNESSTNTNEDWESDMRAVVERCSEMNEQYESLRKQQADEQEEHNHSVLSLQKTQDDRKHQYKDFIDKIESVQVKLKLNSSKATRKNFMVKRQELTAEKEQAEQEKTRLVHEMEETENKLKSLIEEQSHEKLSWEQEIGELRLEMETLCKQAEQASQTALNDEVAALKVQEELALSQVEDWIVDAEKYINFLKSKPSQQHLQQRLKWEQTLAVVRGSVVGLKNKFNDNLQLLQSGDQLGSLPSVQLPLLPPVPITHGGVPGAPPATAVTSTTSLTGLSNNHESSFQSHGAVCLPQILVPTASTRNSSPQPLPSNPVPPGKLDKLLERLGSQFPQCSRDQLTRVLQQIKSERGTMSGMSMDDVTQQVAQRLALNQRLPPGPIGPPMGARGSVGPIQRPVTQVSHPIRPQFHPPMAQVFHTRPSQPSTRKFCLMCQNLVDMGTLYNSNCSHIMHKDCVSVWLKTSKNNSCPFCPSK</sequence>
<evidence type="ECO:0000256" key="5">
    <source>
        <dbReference type="SAM" id="Coils"/>
    </source>
</evidence>
<evidence type="ECO:0000256" key="4">
    <source>
        <dbReference type="PROSITE-ProRule" id="PRU00175"/>
    </source>
</evidence>
<dbReference type="InterPro" id="IPR001841">
    <property type="entry name" value="Znf_RING"/>
</dbReference>
<dbReference type="PANTHER" id="PTHR15727">
    <property type="entry name" value="RING FINGER PROTEIN 214"/>
    <property type="match status" value="1"/>
</dbReference>
<dbReference type="Gene3D" id="3.30.40.10">
    <property type="entry name" value="Zinc/RING finger domain, C3HC4 (zinc finger)"/>
    <property type="match status" value="1"/>
</dbReference>
<dbReference type="AlphaFoldDB" id="A0A553MW67"/>
<evidence type="ECO:0000256" key="6">
    <source>
        <dbReference type="SAM" id="MobiDB-lite"/>
    </source>
</evidence>
<feature type="compositionally biased region" description="Basic and acidic residues" evidence="6">
    <location>
        <begin position="122"/>
        <end position="134"/>
    </location>
</feature>
<keyword evidence="5" id="KW-0175">Coiled coil</keyword>
<dbReference type="EMBL" id="SRMA01027241">
    <property type="protein sequence ID" value="TRY57387.1"/>
    <property type="molecule type" value="Genomic_DNA"/>
</dbReference>
<gene>
    <name evidence="8" type="ORF">DNTS_024967</name>
</gene>
<feature type="region of interest" description="Disordered" evidence="6">
    <location>
        <begin position="122"/>
        <end position="143"/>
    </location>
</feature>
<keyword evidence="3" id="KW-0862">Zinc</keyword>
<evidence type="ECO:0000256" key="2">
    <source>
        <dbReference type="ARBA" id="ARBA00022771"/>
    </source>
</evidence>
<accession>A0A553MW67</accession>
<dbReference type="GO" id="GO:0004842">
    <property type="term" value="F:ubiquitin-protein transferase activity"/>
    <property type="evidence" value="ECO:0007669"/>
    <property type="project" value="TreeGrafter"/>
</dbReference>
<organism evidence="8 9">
    <name type="scientific">Danionella cerebrum</name>
    <dbReference type="NCBI Taxonomy" id="2873325"/>
    <lineage>
        <taxon>Eukaryota</taxon>
        <taxon>Metazoa</taxon>
        <taxon>Chordata</taxon>
        <taxon>Craniata</taxon>
        <taxon>Vertebrata</taxon>
        <taxon>Euteleostomi</taxon>
        <taxon>Actinopterygii</taxon>
        <taxon>Neopterygii</taxon>
        <taxon>Teleostei</taxon>
        <taxon>Ostariophysi</taxon>
        <taxon>Cypriniformes</taxon>
        <taxon>Danionidae</taxon>
        <taxon>Danioninae</taxon>
        <taxon>Danionella</taxon>
    </lineage>
</organism>
<feature type="domain" description="RING-type" evidence="7">
    <location>
        <begin position="518"/>
        <end position="559"/>
    </location>
</feature>
<protein>
    <recommendedName>
        <fullName evidence="7">RING-type domain-containing protein</fullName>
    </recommendedName>
</protein>
<evidence type="ECO:0000256" key="1">
    <source>
        <dbReference type="ARBA" id="ARBA00022723"/>
    </source>
</evidence>
<dbReference type="GO" id="GO:0008270">
    <property type="term" value="F:zinc ion binding"/>
    <property type="evidence" value="ECO:0007669"/>
    <property type="project" value="UniProtKB-KW"/>
</dbReference>
<evidence type="ECO:0000256" key="3">
    <source>
        <dbReference type="ARBA" id="ARBA00022833"/>
    </source>
</evidence>
<dbReference type="OrthoDB" id="9834380at2759"/>
<dbReference type="Pfam" id="PF24905">
    <property type="entry name" value="TTC3_9th"/>
    <property type="match status" value="1"/>
</dbReference>
<evidence type="ECO:0000313" key="9">
    <source>
        <dbReference type="Proteomes" id="UP000316079"/>
    </source>
</evidence>